<proteinExistence type="predicted"/>
<feature type="signal peptide" evidence="3">
    <location>
        <begin position="1"/>
        <end position="37"/>
    </location>
</feature>
<keyword evidence="1" id="KW-0677">Repeat</keyword>
<feature type="repeat" description="NHL" evidence="2">
    <location>
        <begin position="47"/>
        <end position="88"/>
    </location>
</feature>
<protein>
    <submittedName>
        <fullName evidence="5">NHL repeat-containing protein</fullName>
    </submittedName>
</protein>
<name>A0ABU4VH64_9ACTN</name>
<dbReference type="PANTHER" id="PTHR24104:SF25">
    <property type="entry name" value="PROTEIN LIN-41"/>
    <property type="match status" value="1"/>
</dbReference>
<dbReference type="Gene3D" id="2.40.10.500">
    <property type="match status" value="1"/>
</dbReference>
<dbReference type="EMBL" id="JAXAVX010000001">
    <property type="protein sequence ID" value="MDX8150765.1"/>
    <property type="molecule type" value="Genomic_DNA"/>
</dbReference>
<evidence type="ECO:0000259" key="4">
    <source>
        <dbReference type="Pfam" id="PF18998"/>
    </source>
</evidence>
<dbReference type="Gene3D" id="2.120.10.30">
    <property type="entry name" value="TolB, C-terminal domain"/>
    <property type="match status" value="3"/>
</dbReference>
<dbReference type="Proteomes" id="UP001277761">
    <property type="component" value="Unassembled WGS sequence"/>
</dbReference>
<feature type="repeat" description="NHL" evidence="2">
    <location>
        <begin position="356"/>
        <end position="395"/>
    </location>
</feature>
<comment type="caution">
    <text evidence="5">The sequence shown here is derived from an EMBL/GenBank/DDBJ whole genome shotgun (WGS) entry which is preliminary data.</text>
</comment>
<accession>A0ABU4VH64</accession>
<dbReference type="Pfam" id="PF01436">
    <property type="entry name" value="NHL"/>
    <property type="match status" value="1"/>
</dbReference>
<evidence type="ECO:0000313" key="6">
    <source>
        <dbReference type="Proteomes" id="UP001277761"/>
    </source>
</evidence>
<dbReference type="Pfam" id="PF18998">
    <property type="entry name" value="Flg_new_2"/>
    <property type="match status" value="1"/>
</dbReference>
<dbReference type="InterPro" id="IPR050952">
    <property type="entry name" value="TRIM-NHL_E3_ligases"/>
</dbReference>
<evidence type="ECO:0000256" key="2">
    <source>
        <dbReference type="PROSITE-ProRule" id="PRU00504"/>
    </source>
</evidence>
<feature type="repeat" description="NHL" evidence="2">
    <location>
        <begin position="112"/>
        <end position="137"/>
    </location>
</feature>
<evidence type="ECO:0000256" key="1">
    <source>
        <dbReference type="ARBA" id="ARBA00022737"/>
    </source>
</evidence>
<evidence type="ECO:0000313" key="5">
    <source>
        <dbReference type="EMBL" id="MDX8150765.1"/>
    </source>
</evidence>
<dbReference type="CDD" id="cd05819">
    <property type="entry name" value="NHL"/>
    <property type="match status" value="3"/>
</dbReference>
<organism evidence="5 6">
    <name type="scientific">Patulibacter brassicae</name>
    <dbReference type="NCBI Taxonomy" id="1705717"/>
    <lineage>
        <taxon>Bacteria</taxon>
        <taxon>Bacillati</taxon>
        <taxon>Actinomycetota</taxon>
        <taxon>Thermoleophilia</taxon>
        <taxon>Solirubrobacterales</taxon>
        <taxon>Patulibacteraceae</taxon>
        <taxon>Patulibacter</taxon>
    </lineage>
</organism>
<dbReference type="InterPro" id="IPR001258">
    <property type="entry name" value="NHL_repeat"/>
</dbReference>
<evidence type="ECO:0000256" key="3">
    <source>
        <dbReference type="SAM" id="SignalP"/>
    </source>
</evidence>
<dbReference type="RefSeq" id="WP_319952908.1">
    <property type="nucleotide sequence ID" value="NZ_JAXAVX010000001.1"/>
</dbReference>
<feature type="domain" description="Bacterial repeat" evidence="4">
    <location>
        <begin position="669"/>
        <end position="722"/>
    </location>
</feature>
<reference evidence="5 6" key="1">
    <citation type="submission" date="2023-11" db="EMBL/GenBank/DDBJ databases">
        <authorList>
            <person name="Xu M."/>
            <person name="Jiang T."/>
        </authorList>
    </citation>
    <scope>NUCLEOTIDE SEQUENCE [LARGE SCALE GENOMIC DNA]</scope>
    <source>
        <strain evidence="5 6">SD</strain>
    </source>
</reference>
<sequence>MLRRPSPPVRHGVPVLLAAALLSALLVLVLAARPAGAAPPTMLATPIGEPARAGGVLRFPQAVAIDPRNGEVVVGDQYSGTIQVFSPTGEPRRSFGGLSLRGELGRFDVVGGVAMDRNGRLFVLDSTNDRIQVLAVDDGRLLTTIGADAGMKLLTGGRPDRGIVAGGIAVHQEAPGRSVVVFVADSANHRVVRWTLDPVSLRPYGPPATTSRAAGVNLQYPQGLAVDPSGSRLYVADNQHHRILRLGARSLKVQARAGTYGRGPGEINAPYDVAVDTRNRLYIADNLNGRLNIHDATTLEYVGTAGGRGRTVGRFAIVRAVATSPTDPAGGAVVADTSNNRIQRVRPDGTVWAAWGIAGRGPGYFTRPKGVAVAADGTIAVADTFVHRVSLTAADGTYVGQRAWVSPSTDFPHWGKEHPQQMLLPGDVAFDTAGALWTADTYNDRVQRMAPDGTVVLVSRRGLLKRPRSIAAAPDGTVWIADTSNARVVRMLPDGNVQELRGNLGSPYAVTVGPSGRGLVATATTIRDVVTNERIPPPPGASAWARPVGLALAADGTLYVAEERPKVPGGARLLRGTPDGRGGRTWDVLAAETSHSVPIVEPGNIALTPDGETLLVADAGQDRVLRFDVQGKRPPVLQQVSVALEGGGASRGTVTSDPPGIDCGTDCGQGIAPTRAVTLTARPHAGSTFMGWGGACAAATVGPTCTLDLSQARHATARFEATPPPAVRIRGLRVTPARWHLTRRKGPRSRRPMTRARLEVTLNAEARVRLEVLQARPGRRAGKRCVALRRGARTRKPCTRFAVLSQRRTLKLIEGRTTVDVGPRVRGRTLAPGRYRLRLTATNAGGEHVRTTRSIRITR</sequence>
<dbReference type="SUPFAM" id="SSF101898">
    <property type="entry name" value="NHL repeat"/>
    <property type="match status" value="1"/>
</dbReference>
<gene>
    <name evidence="5" type="ORF">SK069_04090</name>
</gene>
<keyword evidence="3" id="KW-0732">Signal</keyword>
<dbReference type="PROSITE" id="PS51125">
    <property type="entry name" value="NHL"/>
    <property type="match status" value="3"/>
</dbReference>
<dbReference type="InterPro" id="IPR044060">
    <property type="entry name" value="Bacterial_rp_domain"/>
</dbReference>
<dbReference type="PANTHER" id="PTHR24104">
    <property type="entry name" value="E3 UBIQUITIN-PROTEIN LIGASE NHLRC1-RELATED"/>
    <property type="match status" value="1"/>
</dbReference>
<feature type="chain" id="PRO_5046079661" evidence="3">
    <location>
        <begin position="38"/>
        <end position="859"/>
    </location>
</feature>
<dbReference type="SUPFAM" id="SSF63829">
    <property type="entry name" value="Calcium-dependent phosphotriesterase"/>
    <property type="match status" value="1"/>
</dbReference>
<dbReference type="InterPro" id="IPR011042">
    <property type="entry name" value="6-blade_b-propeller_TolB-like"/>
</dbReference>
<keyword evidence="6" id="KW-1185">Reference proteome</keyword>